<keyword evidence="3" id="KW-0274">FAD</keyword>
<keyword evidence="6" id="KW-1133">Transmembrane helix</keyword>
<proteinExistence type="predicted"/>
<evidence type="ECO:0000313" key="9">
    <source>
        <dbReference type="Proteomes" id="UP000257045"/>
    </source>
</evidence>
<keyword evidence="6" id="KW-0472">Membrane</keyword>
<dbReference type="AlphaFoldDB" id="A0A3D8J0Y3"/>
<keyword evidence="6" id="KW-0812">Transmembrane</keyword>
<reference evidence="8 9" key="1">
    <citation type="submission" date="2018-04" db="EMBL/GenBank/DDBJ databases">
        <title>Novel Campyloabacter and Helicobacter Species and Strains.</title>
        <authorList>
            <person name="Mannion A.J."/>
            <person name="Shen Z."/>
            <person name="Fox J.G."/>
        </authorList>
    </citation>
    <scope>NUCLEOTIDE SEQUENCE [LARGE SCALE GENOMIC DNA]</scope>
    <source>
        <strain evidence="8 9">MIT 04-9366</strain>
    </source>
</reference>
<keyword evidence="1" id="KW-0285">Flavoprotein</keyword>
<keyword evidence="9" id="KW-1185">Reference proteome</keyword>
<dbReference type="OrthoDB" id="9794630at2"/>
<dbReference type="Proteomes" id="UP000257045">
    <property type="component" value="Unassembled WGS sequence"/>
</dbReference>
<dbReference type="Pfam" id="PF01593">
    <property type="entry name" value="Amino_oxidase"/>
    <property type="match status" value="1"/>
</dbReference>
<keyword evidence="2" id="KW-0732">Signal</keyword>
<feature type="transmembrane region" description="Helical" evidence="6">
    <location>
        <begin position="512"/>
        <end position="533"/>
    </location>
</feature>
<dbReference type="InterPro" id="IPR002937">
    <property type="entry name" value="Amino_oxidase"/>
</dbReference>
<sequence length="534" mass="61013">MAHYDAIVIGSGLGGLTCGATLARNGKKVLVLEQHNLIGGCSTCFPRKGMLVDAGLHELDFGDPRVDQKHRIFDYIGLWEKVKFVKLPTAWTIKEGDKDYVIPHGNTIEALKEMFPHESEGIDKYFKKIRLQARKAYKFPFDMGFFEFFLAPFTTIPFLAYNYFVNRTTGQVLDECIKDSKLKRILDINIVYYHHDPYKFIWSYHAIPQNNYYIQGMYVNGGSQALADGIASVITDNGGEVKARADVTDILLEGNKAIGVRYFDKKSKEEVEVYADKIIANCDPATVYHKLLPQDRDYSKDLNLTKDLEITTSLISIYMVFDKKPNDLYPDMDYSTFIVSPENFNRDFKDSDCFNTSYEDIDFVFVNYSRVDSGLSDREDRHLGVITTFGKYEDWENLDKEEYKAKKEQVQKILEDRLEKAFPGIMEHCIHSELATPKTIERYIRTRKGTPYGYDQNKESFFGRERWMSHSVKNLYFASAFCAPGGGFTGAIMSGYRTGRKILDPYALPRKFALSILFGTGVSLGIMALCGMFS</sequence>
<evidence type="ECO:0000256" key="4">
    <source>
        <dbReference type="ARBA" id="ARBA00022857"/>
    </source>
</evidence>
<dbReference type="GO" id="GO:0016491">
    <property type="term" value="F:oxidoreductase activity"/>
    <property type="evidence" value="ECO:0007669"/>
    <property type="project" value="InterPro"/>
</dbReference>
<dbReference type="RefSeq" id="WP_115569338.1">
    <property type="nucleotide sequence ID" value="NZ_NXLV01000004.1"/>
</dbReference>
<gene>
    <name evidence="8" type="ORF">CQA58_03510</name>
</gene>
<evidence type="ECO:0000256" key="3">
    <source>
        <dbReference type="ARBA" id="ARBA00022827"/>
    </source>
</evidence>
<organism evidence="8 9">
    <name type="scientific">Helicobacter brantae</name>
    <dbReference type="NCBI Taxonomy" id="375927"/>
    <lineage>
        <taxon>Bacteria</taxon>
        <taxon>Pseudomonadati</taxon>
        <taxon>Campylobacterota</taxon>
        <taxon>Epsilonproteobacteria</taxon>
        <taxon>Campylobacterales</taxon>
        <taxon>Helicobacteraceae</taxon>
        <taxon>Helicobacter</taxon>
    </lineage>
</organism>
<protein>
    <submittedName>
        <fullName evidence="8">NAD(P)/FAD-dependent oxidoreductase</fullName>
    </submittedName>
</protein>
<evidence type="ECO:0000259" key="7">
    <source>
        <dbReference type="Pfam" id="PF01593"/>
    </source>
</evidence>
<dbReference type="EMBL" id="NXLV01000004">
    <property type="protein sequence ID" value="RDU71192.1"/>
    <property type="molecule type" value="Genomic_DNA"/>
</dbReference>
<dbReference type="InterPro" id="IPR052206">
    <property type="entry name" value="Retinol_saturase"/>
</dbReference>
<dbReference type="PANTHER" id="PTHR46091">
    <property type="entry name" value="BLR7054 PROTEIN"/>
    <property type="match status" value="1"/>
</dbReference>
<dbReference type="Gene3D" id="3.50.50.60">
    <property type="entry name" value="FAD/NAD(P)-binding domain"/>
    <property type="match status" value="2"/>
</dbReference>
<feature type="domain" description="Amine oxidase" evidence="7">
    <location>
        <begin position="13"/>
        <end position="502"/>
    </location>
</feature>
<dbReference type="SUPFAM" id="SSF51905">
    <property type="entry name" value="FAD/NAD(P)-binding domain"/>
    <property type="match status" value="1"/>
</dbReference>
<dbReference type="InterPro" id="IPR036188">
    <property type="entry name" value="FAD/NAD-bd_sf"/>
</dbReference>
<name>A0A3D8J0Y3_9HELI</name>
<evidence type="ECO:0000256" key="2">
    <source>
        <dbReference type="ARBA" id="ARBA00022729"/>
    </source>
</evidence>
<evidence type="ECO:0000313" key="8">
    <source>
        <dbReference type="EMBL" id="RDU71192.1"/>
    </source>
</evidence>
<evidence type="ECO:0000256" key="1">
    <source>
        <dbReference type="ARBA" id="ARBA00022630"/>
    </source>
</evidence>
<dbReference type="PANTHER" id="PTHR46091:SF3">
    <property type="entry name" value="AMINE OXIDASE DOMAIN-CONTAINING PROTEIN"/>
    <property type="match status" value="1"/>
</dbReference>
<feature type="transmembrane region" description="Helical" evidence="6">
    <location>
        <begin position="474"/>
        <end position="492"/>
    </location>
</feature>
<evidence type="ECO:0000256" key="6">
    <source>
        <dbReference type="SAM" id="Phobius"/>
    </source>
</evidence>
<accession>A0A3D8J0Y3</accession>
<comment type="caution">
    <text evidence="8">The sequence shown here is derived from an EMBL/GenBank/DDBJ whole genome shotgun (WGS) entry which is preliminary data.</text>
</comment>
<evidence type="ECO:0000256" key="5">
    <source>
        <dbReference type="ARBA" id="ARBA00023027"/>
    </source>
</evidence>
<keyword evidence="5" id="KW-0520">NAD</keyword>
<keyword evidence="4" id="KW-0521">NADP</keyword>